<dbReference type="Gene3D" id="1.25.40.10">
    <property type="entry name" value="Tetratricopeptide repeat domain"/>
    <property type="match status" value="1"/>
</dbReference>
<reference evidence="4" key="1">
    <citation type="submission" date="2018-06" db="EMBL/GenBank/DDBJ databases">
        <authorList>
            <person name="Zhirakovskaya E."/>
        </authorList>
    </citation>
    <scope>NUCLEOTIDE SEQUENCE</scope>
</reference>
<evidence type="ECO:0008006" key="5">
    <source>
        <dbReference type="Google" id="ProtNLM"/>
    </source>
</evidence>
<keyword evidence="2" id="KW-0802">TPR repeat</keyword>
<feature type="transmembrane region" description="Helical" evidence="3">
    <location>
        <begin position="348"/>
        <end position="365"/>
    </location>
</feature>
<keyword evidence="1" id="KW-0677">Repeat</keyword>
<feature type="transmembrane region" description="Helical" evidence="3">
    <location>
        <begin position="114"/>
        <end position="139"/>
    </location>
</feature>
<dbReference type="EMBL" id="UOGJ01000083">
    <property type="protein sequence ID" value="VAX36160.1"/>
    <property type="molecule type" value="Genomic_DNA"/>
</dbReference>
<evidence type="ECO:0000256" key="2">
    <source>
        <dbReference type="ARBA" id="ARBA00022803"/>
    </source>
</evidence>
<dbReference type="SMART" id="SM00028">
    <property type="entry name" value="TPR"/>
    <property type="match status" value="2"/>
</dbReference>
<dbReference type="InterPro" id="IPR019734">
    <property type="entry name" value="TPR_rpt"/>
</dbReference>
<evidence type="ECO:0000313" key="4">
    <source>
        <dbReference type="EMBL" id="VAX36160.1"/>
    </source>
</evidence>
<dbReference type="InterPro" id="IPR052346">
    <property type="entry name" value="O-mannosyl-transferase_TMTC"/>
</dbReference>
<keyword evidence="3" id="KW-0812">Transmembrane</keyword>
<feature type="transmembrane region" description="Helical" evidence="3">
    <location>
        <begin position="177"/>
        <end position="197"/>
    </location>
</feature>
<protein>
    <recommendedName>
        <fullName evidence="5">Tetratricopeptide repeat protein</fullName>
    </recommendedName>
</protein>
<dbReference type="SUPFAM" id="SSF48452">
    <property type="entry name" value="TPR-like"/>
    <property type="match status" value="1"/>
</dbReference>
<feature type="transmembrane region" description="Helical" evidence="3">
    <location>
        <begin position="372"/>
        <end position="392"/>
    </location>
</feature>
<feature type="transmembrane region" description="Helical" evidence="3">
    <location>
        <begin position="314"/>
        <end position="336"/>
    </location>
</feature>
<feature type="transmembrane region" description="Helical" evidence="3">
    <location>
        <begin position="249"/>
        <end position="272"/>
    </location>
</feature>
<sequence>MLECQPLPFLNKLTPLRVFCIFLFTGLLIYANAIFHPFVHDDIVFIQKNPAITDWRLSTLFSSGVRFDEESLLRNAYYRPFLEILYRLQYKAFHLNAAAYHFFNIFLHIINSFILYRLVLILLSSKAQSFLIALFFLIHPLQTESVACISGISNLAFAFFILSSLYLYMLKNKEMSCVLFLLALFSKEQAIVLPVLIGCYELCLGKKRGWNLVKGVTPYGVILGAYFLLRKILIGSTFGTTFTSSYELWMRILSIPRTLLTYLRIIVLPYDLHYYRSVDILRPFWGPLIILSIVVLALYSAVYFCPKTKNQHRVLIFGLGWFMVTLGPVLNILPLINEYSLILTAEHFLYLPLVGILISIFAFLNNFKKAKIFILGFIVVCMGITIYQNTFWRNEVVLFERTVKYETNFGRGHILLAKAYYQSGRFQESINTNQKALTIMQGYVQKVKNLEIKNFYLGFIQNIYIDLNAAHNNLGVQYAISKNWPQAIKHLQKALQIFPDDQNARNNLNAVYREMNKK</sequence>
<dbReference type="PANTHER" id="PTHR44227">
    <property type="match status" value="1"/>
</dbReference>
<gene>
    <name evidence="4" type="ORF">MNBD_UNCLBAC01-448</name>
</gene>
<feature type="transmembrane region" description="Helical" evidence="3">
    <location>
        <begin position="284"/>
        <end position="302"/>
    </location>
</feature>
<proteinExistence type="predicted"/>
<organism evidence="4">
    <name type="scientific">hydrothermal vent metagenome</name>
    <dbReference type="NCBI Taxonomy" id="652676"/>
    <lineage>
        <taxon>unclassified sequences</taxon>
        <taxon>metagenomes</taxon>
        <taxon>ecological metagenomes</taxon>
    </lineage>
</organism>
<feature type="transmembrane region" description="Helical" evidence="3">
    <location>
        <begin position="151"/>
        <end position="170"/>
    </location>
</feature>
<dbReference type="Pfam" id="PF00515">
    <property type="entry name" value="TPR_1"/>
    <property type="match status" value="1"/>
</dbReference>
<dbReference type="PROSITE" id="PS50005">
    <property type="entry name" value="TPR"/>
    <property type="match status" value="1"/>
</dbReference>
<evidence type="ECO:0000256" key="3">
    <source>
        <dbReference type="SAM" id="Phobius"/>
    </source>
</evidence>
<evidence type="ECO:0000256" key="1">
    <source>
        <dbReference type="ARBA" id="ARBA00022737"/>
    </source>
</evidence>
<dbReference type="AlphaFoldDB" id="A0A3B1DMJ9"/>
<dbReference type="InterPro" id="IPR011990">
    <property type="entry name" value="TPR-like_helical_dom_sf"/>
</dbReference>
<feature type="transmembrane region" description="Helical" evidence="3">
    <location>
        <begin position="209"/>
        <end position="229"/>
    </location>
</feature>
<keyword evidence="3" id="KW-1133">Transmembrane helix</keyword>
<feature type="transmembrane region" description="Helical" evidence="3">
    <location>
        <begin position="16"/>
        <end position="39"/>
    </location>
</feature>
<name>A0A3B1DMJ9_9ZZZZ</name>
<accession>A0A3B1DMJ9</accession>
<dbReference type="PANTHER" id="PTHR44227:SF3">
    <property type="entry name" value="PROTEIN O-MANNOSYL-TRANSFERASE TMTC4"/>
    <property type="match status" value="1"/>
</dbReference>
<keyword evidence="3" id="KW-0472">Membrane</keyword>